<evidence type="ECO:0000256" key="7">
    <source>
        <dbReference type="SAM" id="MobiDB-lite"/>
    </source>
</evidence>
<keyword evidence="5 8" id="KW-0472">Membrane</keyword>
<dbReference type="GO" id="GO:0015250">
    <property type="term" value="F:water channel activity"/>
    <property type="evidence" value="ECO:0007669"/>
    <property type="project" value="TreeGrafter"/>
</dbReference>
<dbReference type="PANTHER" id="PTHR19139:SF199">
    <property type="entry name" value="MIP17260P"/>
    <property type="match status" value="1"/>
</dbReference>
<organism evidence="9 10">
    <name type="scientific">Exserohilum turcicum (strain 28A)</name>
    <name type="common">Northern leaf blight fungus</name>
    <name type="synonym">Setosphaeria turcica</name>
    <dbReference type="NCBI Taxonomy" id="671987"/>
    <lineage>
        <taxon>Eukaryota</taxon>
        <taxon>Fungi</taxon>
        <taxon>Dikarya</taxon>
        <taxon>Ascomycota</taxon>
        <taxon>Pezizomycotina</taxon>
        <taxon>Dothideomycetes</taxon>
        <taxon>Pleosporomycetidae</taxon>
        <taxon>Pleosporales</taxon>
        <taxon>Pleosporineae</taxon>
        <taxon>Pleosporaceae</taxon>
        <taxon>Exserohilum</taxon>
    </lineage>
</organism>
<dbReference type="Proteomes" id="UP000016935">
    <property type="component" value="Unassembled WGS sequence"/>
</dbReference>
<keyword evidence="10" id="KW-1185">Reference proteome</keyword>
<evidence type="ECO:0000256" key="6">
    <source>
        <dbReference type="RuleBase" id="RU000477"/>
    </source>
</evidence>
<reference evidence="9 10" key="1">
    <citation type="journal article" date="2012" name="PLoS Pathog.">
        <title>Diverse lifestyles and strategies of plant pathogenesis encoded in the genomes of eighteen Dothideomycetes fungi.</title>
        <authorList>
            <person name="Ohm R.A."/>
            <person name="Feau N."/>
            <person name="Henrissat B."/>
            <person name="Schoch C.L."/>
            <person name="Horwitz B.A."/>
            <person name="Barry K.W."/>
            <person name="Condon B.J."/>
            <person name="Copeland A.C."/>
            <person name="Dhillon B."/>
            <person name="Glaser F."/>
            <person name="Hesse C.N."/>
            <person name="Kosti I."/>
            <person name="LaButti K."/>
            <person name="Lindquist E.A."/>
            <person name="Lucas S."/>
            <person name="Salamov A.A."/>
            <person name="Bradshaw R.E."/>
            <person name="Ciuffetti L."/>
            <person name="Hamelin R.C."/>
            <person name="Kema G.H.J."/>
            <person name="Lawrence C."/>
            <person name="Scott J.A."/>
            <person name="Spatafora J.W."/>
            <person name="Turgeon B.G."/>
            <person name="de Wit P.J.G.M."/>
            <person name="Zhong S."/>
            <person name="Goodwin S.B."/>
            <person name="Grigoriev I.V."/>
        </authorList>
    </citation>
    <scope>NUCLEOTIDE SEQUENCE [LARGE SCALE GENOMIC DNA]</scope>
    <source>
        <strain evidence="10">28A</strain>
    </source>
</reference>
<dbReference type="Pfam" id="PF00230">
    <property type="entry name" value="MIP"/>
    <property type="match status" value="1"/>
</dbReference>
<evidence type="ECO:0000256" key="4">
    <source>
        <dbReference type="ARBA" id="ARBA00022989"/>
    </source>
</evidence>
<dbReference type="EMBL" id="KB908592">
    <property type="protein sequence ID" value="EOA86791.1"/>
    <property type="molecule type" value="Genomic_DNA"/>
</dbReference>
<name>R0IPZ4_EXST2</name>
<dbReference type="eggNOG" id="KOG0223">
    <property type="taxonomic scope" value="Eukaryota"/>
</dbReference>
<sequence>MPSSSATDQHEPENRDHQPQIPNWRRRIRGVKLPVLPVHNSQGNRDFSLTTSKGHVHLLDQFREKLPLPISTRLISMLSEFVGTFLFMLIGLGGNSTITNDTAVELQYEGGKTSADPDKVLVIAVSCGASITVNASTFFRISGGLFNPAVTMAMMIVRAVPPIDGFLDMFSQMAGAILASAIAYGLLPPGSLATVELGSSTTITQGLFIEMFITSQVVISVFMLATEKNKATFIAPIGIGLAVFACILVNHIHGRAFGVCVVLGSFPSYHWIYWLGPALGALLTTAFYQLIRNLEYWTVNPDVDDYETKAGEMIRDVASRV</sequence>
<proteinExistence type="inferred from homology"/>
<feature type="compositionally biased region" description="Basic and acidic residues" evidence="7">
    <location>
        <begin position="8"/>
        <end position="18"/>
    </location>
</feature>
<feature type="transmembrane region" description="Helical" evidence="8">
    <location>
        <begin position="272"/>
        <end position="291"/>
    </location>
</feature>
<keyword evidence="4 8" id="KW-1133">Transmembrane helix</keyword>
<feature type="region of interest" description="Disordered" evidence="7">
    <location>
        <begin position="1"/>
        <end position="24"/>
    </location>
</feature>
<dbReference type="InterPro" id="IPR023271">
    <property type="entry name" value="Aquaporin-like"/>
</dbReference>
<dbReference type="GeneID" id="19396292"/>
<comment type="subcellular location">
    <subcellularLocation>
        <location evidence="1">Membrane</location>
        <topology evidence="1">Multi-pass membrane protein</topology>
    </subcellularLocation>
</comment>
<protein>
    <recommendedName>
        <fullName evidence="11">Aquaporin-like protein</fullName>
    </recommendedName>
</protein>
<dbReference type="GO" id="GO:0005886">
    <property type="term" value="C:plasma membrane"/>
    <property type="evidence" value="ECO:0007669"/>
    <property type="project" value="TreeGrafter"/>
</dbReference>
<dbReference type="PANTHER" id="PTHR19139">
    <property type="entry name" value="AQUAPORIN TRANSPORTER"/>
    <property type="match status" value="1"/>
</dbReference>
<accession>R0IPZ4</accession>
<dbReference type="RefSeq" id="XP_008025389.1">
    <property type="nucleotide sequence ID" value="XM_008027198.1"/>
</dbReference>
<reference evidence="9 10" key="2">
    <citation type="journal article" date="2013" name="PLoS Genet.">
        <title>Comparative genome structure, secondary metabolite, and effector coding capacity across Cochliobolus pathogens.</title>
        <authorList>
            <person name="Condon B.J."/>
            <person name="Leng Y."/>
            <person name="Wu D."/>
            <person name="Bushley K.E."/>
            <person name="Ohm R.A."/>
            <person name="Otillar R."/>
            <person name="Martin J."/>
            <person name="Schackwitz W."/>
            <person name="Grimwood J."/>
            <person name="MohdZainudin N."/>
            <person name="Xue C."/>
            <person name="Wang R."/>
            <person name="Manning V.A."/>
            <person name="Dhillon B."/>
            <person name="Tu Z.J."/>
            <person name="Steffenson B.J."/>
            <person name="Salamov A."/>
            <person name="Sun H."/>
            <person name="Lowry S."/>
            <person name="LaButti K."/>
            <person name="Han J."/>
            <person name="Copeland A."/>
            <person name="Lindquist E."/>
            <person name="Barry K."/>
            <person name="Schmutz J."/>
            <person name="Baker S.E."/>
            <person name="Ciuffetti L.M."/>
            <person name="Grigoriev I.V."/>
            <person name="Zhong S."/>
            <person name="Turgeon B.G."/>
        </authorList>
    </citation>
    <scope>NUCLEOTIDE SEQUENCE [LARGE SCALE GENOMIC DNA]</scope>
    <source>
        <strain evidence="10">28A</strain>
    </source>
</reference>
<evidence type="ECO:0000256" key="5">
    <source>
        <dbReference type="ARBA" id="ARBA00023136"/>
    </source>
</evidence>
<dbReference type="AlphaFoldDB" id="R0IPZ4"/>
<feature type="transmembrane region" description="Helical" evidence="8">
    <location>
        <begin position="169"/>
        <end position="187"/>
    </location>
</feature>
<evidence type="ECO:0000256" key="2">
    <source>
        <dbReference type="ARBA" id="ARBA00006175"/>
    </source>
</evidence>
<dbReference type="InterPro" id="IPR000425">
    <property type="entry name" value="MIP"/>
</dbReference>
<evidence type="ECO:0000313" key="9">
    <source>
        <dbReference type="EMBL" id="EOA86791.1"/>
    </source>
</evidence>
<feature type="transmembrane region" description="Helical" evidence="8">
    <location>
        <begin position="233"/>
        <end position="252"/>
    </location>
</feature>
<dbReference type="InterPro" id="IPR034294">
    <property type="entry name" value="Aquaporin_transptr"/>
</dbReference>
<gene>
    <name evidence="9" type="ORF">SETTUDRAFT_135132</name>
</gene>
<comment type="similarity">
    <text evidence="2 6">Belongs to the MIP/aquaporin (TC 1.A.8) family.</text>
</comment>
<dbReference type="Gene3D" id="1.20.1080.10">
    <property type="entry name" value="Glycerol uptake facilitator protein"/>
    <property type="match status" value="1"/>
</dbReference>
<dbReference type="PRINTS" id="PR00783">
    <property type="entry name" value="MINTRINSICP"/>
</dbReference>
<evidence type="ECO:0000256" key="1">
    <source>
        <dbReference type="ARBA" id="ARBA00004141"/>
    </source>
</evidence>
<keyword evidence="3 6" id="KW-0812">Transmembrane</keyword>
<evidence type="ECO:0000313" key="10">
    <source>
        <dbReference type="Proteomes" id="UP000016935"/>
    </source>
</evidence>
<dbReference type="SUPFAM" id="SSF81338">
    <property type="entry name" value="Aquaporin-like"/>
    <property type="match status" value="1"/>
</dbReference>
<dbReference type="HOGENOM" id="CLU_020019_1_4_1"/>
<evidence type="ECO:0008006" key="11">
    <source>
        <dbReference type="Google" id="ProtNLM"/>
    </source>
</evidence>
<dbReference type="OrthoDB" id="3222at2759"/>
<dbReference type="STRING" id="671987.R0IPZ4"/>
<evidence type="ECO:0000256" key="3">
    <source>
        <dbReference type="ARBA" id="ARBA00022692"/>
    </source>
</evidence>
<feature type="transmembrane region" description="Helical" evidence="8">
    <location>
        <begin position="207"/>
        <end position="226"/>
    </location>
</feature>
<evidence type="ECO:0000256" key="8">
    <source>
        <dbReference type="SAM" id="Phobius"/>
    </source>
</evidence>
<feature type="transmembrane region" description="Helical" evidence="8">
    <location>
        <begin position="74"/>
        <end position="92"/>
    </location>
</feature>
<keyword evidence="6" id="KW-0813">Transport</keyword>